<name>A0ABR2H9R0_9EUKA</name>
<evidence type="ECO:0000313" key="3">
    <source>
        <dbReference type="Proteomes" id="UP001470230"/>
    </source>
</evidence>
<organism evidence="2 3">
    <name type="scientific">Tritrichomonas musculus</name>
    <dbReference type="NCBI Taxonomy" id="1915356"/>
    <lineage>
        <taxon>Eukaryota</taxon>
        <taxon>Metamonada</taxon>
        <taxon>Parabasalia</taxon>
        <taxon>Tritrichomonadida</taxon>
        <taxon>Tritrichomonadidae</taxon>
        <taxon>Tritrichomonas</taxon>
    </lineage>
</organism>
<sequence length="145" mass="17045">MINMRSLFSSTYDLISENSKILSLVKDLSEKQEVQMSEFDKYKVNIDQELTKIRDEQEKYRTSSDQNQSQFWAKLQLLEGSQSNSLEKLSEYKRVSEELEAQEEVVSKKASKMQELEMRLQGYDDMNNKKAQQEQILAQCQKLNT</sequence>
<comment type="caution">
    <text evidence="2">The sequence shown here is derived from an EMBL/GenBank/DDBJ whole genome shotgun (WGS) entry which is preliminary data.</text>
</comment>
<dbReference type="Proteomes" id="UP001470230">
    <property type="component" value="Unassembled WGS sequence"/>
</dbReference>
<accession>A0ABR2H9R0</accession>
<evidence type="ECO:0000256" key="1">
    <source>
        <dbReference type="SAM" id="Coils"/>
    </source>
</evidence>
<protein>
    <submittedName>
        <fullName evidence="2">Uncharacterized protein</fullName>
    </submittedName>
</protein>
<keyword evidence="1" id="KW-0175">Coiled coil</keyword>
<reference evidence="2 3" key="1">
    <citation type="submission" date="2024-04" db="EMBL/GenBank/DDBJ databases">
        <title>Tritrichomonas musculus Genome.</title>
        <authorList>
            <person name="Alves-Ferreira E."/>
            <person name="Grigg M."/>
            <person name="Lorenzi H."/>
            <person name="Galac M."/>
        </authorList>
    </citation>
    <scope>NUCLEOTIDE SEQUENCE [LARGE SCALE GENOMIC DNA]</scope>
    <source>
        <strain evidence="2 3">EAF2021</strain>
    </source>
</reference>
<feature type="coiled-coil region" evidence="1">
    <location>
        <begin position="99"/>
        <end position="143"/>
    </location>
</feature>
<keyword evidence="3" id="KW-1185">Reference proteome</keyword>
<proteinExistence type="predicted"/>
<dbReference type="EMBL" id="JAPFFF010000037">
    <property type="protein sequence ID" value="KAK8842939.1"/>
    <property type="molecule type" value="Genomic_DNA"/>
</dbReference>
<gene>
    <name evidence="2" type="ORF">M9Y10_025805</name>
</gene>
<evidence type="ECO:0000313" key="2">
    <source>
        <dbReference type="EMBL" id="KAK8842939.1"/>
    </source>
</evidence>